<dbReference type="EMBL" id="QTKU01000002">
    <property type="protein sequence ID" value="MBS8260218.1"/>
    <property type="molecule type" value="Genomic_DNA"/>
</dbReference>
<feature type="domain" description="HPt" evidence="3">
    <location>
        <begin position="27"/>
        <end position="120"/>
    </location>
</feature>
<reference evidence="5" key="1">
    <citation type="submission" date="2018-08" db="EMBL/GenBank/DDBJ databases">
        <authorList>
            <person name="Jin W."/>
            <person name="Wang H."/>
            <person name="Yang Y."/>
            <person name="Li M."/>
            <person name="Liu J."/>
        </authorList>
    </citation>
    <scope>NUCLEOTIDE SEQUENCE</scope>
    <source>
        <strain evidence="5">AESS21</strain>
    </source>
</reference>
<dbReference type="GO" id="GO:0000160">
    <property type="term" value="P:phosphorelay signal transduction system"/>
    <property type="evidence" value="ECO:0007669"/>
    <property type="project" value="UniProtKB-KW"/>
</dbReference>
<dbReference type="PROSITE" id="PS50894">
    <property type="entry name" value="HPT"/>
    <property type="match status" value="1"/>
</dbReference>
<dbReference type="Proteomes" id="UP000615687">
    <property type="component" value="Unassembled WGS sequence"/>
</dbReference>
<accession>A0A927KEW5</accession>
<evidence type="ECO:0000313" key="4">
    <source>
        <dbReference type="EMBL" id="MBD8876422.1"/>
    </source>
</evidence>
<evidence type="ECO:0000256" key="1">
    <source>
        <dbReference type="ARBA" id="ARBA00023012"/>
    </source>
</evidence>
<keyword evidence="1" id="KW-0902">Two-component regulatory system</keyword>
<dbReference type="InterPro" id="IPR008207">
    <property type="entry name" value="Sig_transdc_His_kin_Hpt_dom"/>
</dbReference>
<dbReference type="GO" id="GO:0004672">
    <property type="term" value="F:protein kinase activity"/>
    <property type="evidence" value="ECO:0007669"/>
    <property type="project" value="UniProtKB-ARBA"/>
</dbReference>
<organism evidence="5 7">
    <name type="scientific">Roseibium polysiphoniae</name>
    <dbReference type="NCBI Taxonomy" id="2571221"/>
    <lineage>
        <taxon>Bacteria</taxon>
        <taxon>Pseudomonadati</taxon>
        <taxon>Pseudomonadota</taxon>
        <taxon>Alphaproteobacteria</taxon>
        <taxon>Hyphomicrobiales</taxon>
        <taxon>Stappiaceae</taxon>
        <taxon>Roseibium</taxon>
    </lineage>
</organism>
<dbReference type="Proteomes" id="UP000705379">
    <property type="component" value="Unassembled WGS sequence"/>
</dbReference>
<evidence type="ECO:0000256" key="2">
    <source>
        <dbReference type="PROSITE-ProRule" id="PRU00110"/>
    </source>
</evidence>
<dbReference type="RefSeq" id="WP_192108886.1">
    <property type="nucleotide sequence ID" value="NZ_JACYXJ010000003.1"/>
</dbReference>
<evidence type="ECO:0000313" key="7">
    <source>
        <dbReference type="Proteomes" id="UP000705379"/>
    </source>
</evidence>
<feature type="modified residue" description="Phosphohistidine" evidence="2">
    <location>
        <position position="67"/>
    </location>
</feature>
<proteinExistence type="predicted"/>
<sequence length="120" mass="12829">MAIASLARPESRPDTTPPIDLVALAGNTLGNRDLEREVLRMFKAQSRSMMSRISSEMTPAVRSDLIHTLKGSARAVGALQVALVCEGIEAELAADHDPTLISLKQAVADANSYIEDLLDG</sequence>
<dbReference type="EMBL" id="JACYXJ010000003">
    <property type="protein sequence ID" value="MBD8876422.1"/>
    <property type="molecule type" value="Genomic_DNA"/>
</dbReference>
<protein>
    <submittedName>
        <fullName evidence="5">Hpt domain-containing protein</fullName>
    </submittedName>
</protein>
<reference evidence="5" key="3">
    <citation type="journal article" date="2021" name="Microorganisms">
        <title>Bacterial Dimethylsulfoniopropionate Biosynthesis in the East China Sea.</title>
        <authorList>
            <person name="Liu J."/>
            <person name="Zhang Y."/>
            <person name="Liu J."/>
            <person name="Zhong H."/>
            <person name="Williams B.T."/>
            <person name="Zheng Y."/>
            <person name="Curson A.R.J."/>
            <person name="Sun C."/>
            <person name="Sun H."/>
            <person name="Song D."/>
            <person name="Wagner Mackenzie B."/>
            <person name="Bermejo Martinez A."/>
            <person name="Todd J.D."/>
            <person name="Zhang X.H."/>
        </authorList>
    </citation>
    <scope>NUCLEOTIDE SEQUENCE</scope>
    <source>
        <strain evidence="5">AESS21</strain>
    </source>
</reference>
<dbReference type="AlphaFoldDB" id="A0A927KEW5"/>
<dbReference type="InterPro" id="IPR036641">
    <property type="entry name" value="HPT_dom_sf"/>
</dbReference>
<dbReference type="Pfam" id="PF01627">
    <property type="entry name" value="Hpt"/>
    <property type="match status" value="1"/>
</dbReference>
<evidence type="ECO:0000259" key="3">
    <source>
        <dbReference type="PROSITE" id="PS50894"/>
    </source>
</evidence>
<keyword evidence="6" id="KW-1185">Reference proteome</keyword>
<evidence type="ECO:0000313" key="6">
    <source>
        <dbReference type="Proteomes" id="UP000615687"/>
    </source>
</evidence>
<comment type="caution">
    <text evidence="5">The sequence shown here is derived from an EMBL/GenBank/DDBJ whole genome shotgun (WGS) entry which is preliminary data.</text>
</comment>
<evidence type="ECO:0000313" key="5">
    <source>
        <dbReference type="EMBL" id="MBS8260218.1"/>
    </source>
</evidence>
<dbReference type="SUPFAM" id="SSF47226">
    <property type="entry name" value="Histidine-containing phosphotransfer domain, HPT domain"/>
    <property type="match status" value="1"/>
</dbReference>
<reference evidence="4 6" key="2">
    <citation type="submission" date="2020-09" db="EMBL/GenBank/DDBJ databases">
        <title>The genome sequence of type strain Labrenzia polysiphoniae KACC 19711.</title>
        <authorList>
            <person name="Liu Y."/>
        </authorList>
    </citation>
    <scope>NUCLEOTIDE SEQUENCE [LARGE SCALE GENOMIC DNA]</scope>
    <source>
        <strain evidence="4 6">KACC 19711</strain>
    </source>
</reference>
<name>A0A927KEW5_9HYPH</name>
<gene>
    <name evidence="5" type="ORF">DYI23_08320</name>
    <name evidence="4" type="ORF">IG617_09005</name>
</gene>
<dbReference type="Gene3D" id="1.20.120.160">
    <property type="entry name" value="HPT domain"/>
    <property type="match status" value="1"/>
</dbReference>
<keyword evidence="2" id="KW-0597">Phosphoprotein</keyword>